<name>A0A9X0MJY4_BACCE</name>
<gene>
    <name evidence="1" type="ORF">AT268_32305</name>
</gene>
<accession>A0A9X0MJY4</accession>
<protein>
    <submittedName>
        <fullName evidence="1">Uncharacterized protein</fullName>
    </submittedName>
</protein>
<reference evidence="1 2" key="1">
    <citation type="submission" date="2015-12" db="EMBL/GenBank/DDBJ databases">
        <title>Bacillus cereus Group isolate.</title>
        <authorList>
            <person name="Kovac J."/>
        </authorList>
    </citation>
    <scope>NUCLEOTIDE SEQUENCE [LARGE SCALE GENOMIC DNA]</scope>
    <source>
        <strain evidence="1 2">FSL K6-0073</strain>
    </source>
</reference>
<evidence type="ECO:0000313" key="1">
    <source>
        <dbReference type="EMBL" id="KXY51181.1"/>
    </source>
</evidence>
<evidence type="ECO:0000313" key="2">
    <source>
        <dbReference type="Proteomes" id="UP000075476"/>
    </source>
</evidence>
<dbReference type="RefSeq" id="WP_061662519.1">
    <property type="nucleotide sequence ID" value="NZ_LOMO01000001.1"/>
</dbReference>
<sequence>MKVYHVSLDNKKTNVFAPRVPKEEMRLAEEDSTSARFCVSTTIEGCLSAVPWGGESLSLHDNKVITVYEFDTNDLVNQENLIVPSTLYQKGFVPDAMYTNEHWIVNESIQPKNVFCIALDIYNEIVVPDVSYEDSLVLETGLVTLDEVWQGDFVMIENIKYQLYKEKNVA</sequence>
<organism evidence="1 2">
    <name type="scientific">Bacillus cereus</name>
    <dbReference type="NCBI Taxonomy" id="1396"/>
    <lineage>
        <taxon>Bacteria</taxon>
        <taxon>Bacillati</taxon>
        <taxon>Bacillota</taxon>
        <taxon>Bacilli</taxon>
        <taxon>Bacillales</taxon>
        <taxon>Bacillaceae</taxon>
        <taxon>Bacillus</taxon>
        <taxon>Bacillus cereus group</taxon>
    </lineage>
</organism>
<proteinExistence type="predicted"/>
<dbReference type="Proteomes" id="UP000075476">
    <property type="component" value="Unassembled WGS sequence"/>
</dbReference>
<comment type="caution">
    <text evidence="1">The sequence shown here is derived from an EMBL/GenBank/DDBJ whole genome shotgun (WGS) entry which is preliminary data.</text>
</comment>
<dbReference type="EMBL" id="LOMO01000001">
    <property type="protein sequence ID" value="KXY51181.1"/>
    <property type="molecule type" value="Genomic_DNA"/>
</dbReference>
<dbReference type="AlphaFoldDB" id="A0A9X0MJY4"/>